<organism evidence="2 3">
    <name type="scientific">Falsiroseomonas algicola</name>
    <dbReference type="NCBI Taxonomy" id="2716930"/>
    <lineage>
        <taxon>Bacteria</taxon>
        <taxon>Pseudomonadati</taxon>
        <taxon>Pseudomonadota</taxon>
        <taxon>Alphaproteobacteria</taxon>
        <taxon>Acetobacterales</taxon>
        <taxon>Roseomonadaceae</taxon>
        <taxon>Falsiroseomonas</taxon>
    </lineage>
</organism>
<protein>
    <submittedName>
        <fullName evidence="2">Trypsin-like peptidase domain-containing protein</fullName>
    </submittedName>
</protein>
<evidence type="ECO:0000256" key="1">
    <source>
        <dbReference type="SAM" id="MobiDB-lite"/>
    </source>
</evidence>
<dbReference type="InterPro" id="IPR009003">
    <property type="entry name" value="Peptidase_S1_PA"/>
</dbReference>
<name>A0A6M1LEF8_9PROT</name>
<accession>A0A6M1LEF8</accession>
<reference evidence="2 3" key="1">
    <citation type="submission" date="2020-02" db="EMBL/GenBank/DDBJ databases">
        <authorList>
            <person name="Kim H.M."/>
            <person name="Jeon C.O."/>
        </authorList>
    </citation>
    <scope>NUCLEOTIDE SEQUENCE [LARGE SCALE GENOMIC DNA]</scope>
    <source>
        <strain evidence="2 3">PeD5</strain>
    </source>
</reference>
<dbReference type="InterPro" id="IPR043504">
    <property type="entry name" value="Peptidase_S1_PA_chymotrypsin"/>
</dbReference>
<proteinExistence type="predicted"/>
<dbReference type="SUPFAM" id="SSF50494">
    <property type="entry name" value="Trypsin-like serine proteases"/>
    <property type="match status" value="1"/>
</dbReference>
<dbReference type="Gene3D" id="2.40.10.10">
    <property type="entry name" value="Trypsin-like serine proteases"/>
    <property type="match status" value="2"/>
</dbReference>
<keyword evidence="3" id="KW-1185">Reference proteome</keyword>
<dbReference type="Proteomes" id="UP000475385">
    <property type="component" value="Unassembled WGS sequence"/>
</dbReference>
<dbReference type="Pfam" id="PF13365">
    <property type="entry name" value="Trypsin_2"/>
    <property type="match status" value="1"/>
</dbReference>
<comment type="caution">
    <text evidence="2">The sequence shown here is derived from an EMBL/GenBank/DDBJ whole genome shotgun (WGS) entry which is preliminary data.</text>
</comment>
<evidence type="ECO:0000313" key="2">
    <source>
        <dbReference type="EMBL" id="NGM18688.1"/>
    </source>
</evidence>
<reference evidence="2 3" key="2">
    <citation type="submission" date="2020-03" db="EMBL/GenBank/DDBJ databases">
        <title>Roseomonas stagni sp. nov., isolated from pond water in Japan.</title>
        <authorList>
            <person name="Furuhata K."/>
            <person name="Miyamoto H."/>
            <person name="Goto K."/>
        </authorList>
    </citation>
    <scope>NUCLEOTIDE SEQUENCE [LARGE SCALE GENOMIC DNA]</scope>
    <source>
        <strain evidence="2 3">PeD5</strain>
    </source>
</reference>
<dbReference type="AlphaFoldDB" id="A0A6M1LEF8"/>
<evidence type="ECO:0000313" key="3">
    <source>
        <dbReference type="Proteomes" id="UP000475385"/>
    </source>
</evidence>
<dbReference type="EMBL" id="JAAIKB010000001">
    <property type="protein sequence ID" value="NGM18688.1"/>
    <property type="molecule type" value="Genomic_DNA"/>
</dbReference>
<gene>
    <name evidence="2" type="ORF">G3576_01595</name>
</gene>
<dbReference type="RefSeq" id="WP_164692569.1">
    <property type="nucleotide sequence ID" value="NZ_JAAIKB010000001.1"/>
</dbReference>
<feature type="region of interest" description="Disordered" evidence="1">
    <location>
        <begin position="402"/>
        <end position="422"/>
    </location>
</feature>
<sequence length="581" mass="62899">MPQVTAPAEAISRYPVEAAEALLSLQPGAAAPVTLDALFASAETRDEDPAEFVVDYIDGKGLRASFLQALKARGVPIDLHAPGPDDGRLDPLRWAEFLPRAEAFRCRVVSELGVGSGCLIGPSLVMTCWHVVGRMHPDPMALANTIQVHLSDGQTRRVVGAPRYQSLPTDDEYQQRWPWQDASFAQRHDVVLLQIERFDGARLGYAKLPAAPPALHSRSHIYVLDFPAGQDRGWAPGRTRKLRGLTGRVGHDASTLPGSSGGPCFNTGLEMVGLHQGRLEPRQRLVPIGRFLDAVREVVVGDIAPPMLWSLDGTRDGEIVIGRLGFFEAVAEASRPRTQARGIRLYRRNPSRQGSDGLNFSFRLLQQLLARRPDEHRLVRIAFDQPQRDLLAAIRAAAHQQGLPVPEATAAPGVRPGETTPEATLNDRARHLGDALNAAAGQRLFWLFFANPSGGLSEPERFALEAVVAAALTQPSLRVVVAGFETITMPGEEFASPGEAAGASAAGLIVENLGWFTKEDIRRFLRAAAECLGRSFAVDEIAEIVGAATSGLRPYAGNYGHNDADDLATVVARLKSELEGW</sequence>